<dbReference type="InterPro" id="IPR000182">
    <property type="entry name" value="GNAT_dom"/>
</dbReference>
<accession>A0A1Y5SHX4</accession>
<evidence type="ECO:0000256" key="1">
    <source>
        <dbReference type="ARBA" id="ARBA00022679"/>
    </source>
</evidence>
<dbReference type="AlphaFoldDB" id="A0A1Y5SHX4"/>
<keyword evidence="2 4" id="KW-0012">Acyltransferase</keyword>
<dbReference type="Proteomes" id="UP000193409">
    <property type="component" value="Unassembled WGS sequence"/>
</dbReference>
<dbReference type="Pfam" id="PF00583">
    <property type="entry name" value="Acetyltransf_1"/>
    <property type="match status" value="1"/>
</dbReference>
<dbReference type="SUPFAM" id="SSF55729">
    <property type="entry name" value="Acyl-CoA N-acyltransferases (Nat)"/>
    <property type="match status" value="1"/>
</dbReference>
<evidence type="ECO:0000313" key="5">
    <source>
        <dbReference type="Proteomes" id="UP000193409"/>
    </source>
</evidence>
<keyword evidence="5" id="KW-1185">Reference proteome</keyword>
<dbReference type="InterPro" id="IPR016181">
    <property type="entry name" value="Acyl_CoA_acyltransferase"/>
</dbReference>
<dbReference type="GO" id="GO:0016747">
    <property type="term" value="F:acyltransferase activity, transferring groups other than amino-acyl groups"/>
    <property type="evidence" value="ECO:0007669"/>
    <property type="project" value="InterPro"/>
</dbReference>
<dbReference type="Gene3D" id="3.40.630.30">
    <property type="match status" value="1"/>
</dbReference>
<dbReference type="CDD" id="cd04301">
    <property type="entry name" value="NAT_SF"/>
    <property type="match status" value="1"/>
</dbReference>
<dbReference type="EMBL" id="FWFQ01000012">
    <property type="protein sequence ID" value="SLN40048.1"/>
    <property type="molecule type" value="Genomic_DNA"/>
</dbReference>
<proteinExistence type="predicted"/>
<evidence type="ECO:0000313" key="4">
    <source>
        <dbReference type="EMBL" id="SLN40048.1"/>
    </source>
</evidence>
<gene>
    <name evidence="4" type="primary">yjaB</name>
    <name evidence="4" type="ORF">PSA7680_01988</name>
</gene>
<dbReference type="PANTHER" id="PTHR43800">
    <property type="entry name" value="PEPTIDYL-LYSINE N-ACETYLTRANSFERASE YJAB"/>
    <property type="match status" value="1"/>
</dbReference>
<dbReference type="PANTHER" id="PTHR43800:SF1">
    <property type="entry name" value="PEPTIDYL-LYSINE N-ACETYLTRANSFERASE YJAB"/>
    <property type="match status" value="1"/>
</dbReference>
<dbReference type="EC" id="2.3.1.-" evidence="4"/>
<dbReference type="RefSeq" id="WP_176244113.1">
    <property type="nucleotide sequence ID" value="NZ_FWFQ01000012.1"/>
</dbReference>
<keyword evidence="1 4" id="KW-0808">Transferase</keyword>
<sequence>MIASARPPRAVLPRDVAALCTLYGAALRGGAPALPESFIAAEQGNLRTHYLPATRSRVIGAPGTPEGFISVHGAEVAGLFVDPAYQGRGIGSRLLAWAATTAPELHVFVFTENRPARAFYAARAFAPAGEEIHVETGLPILRLEAASARILDRLSPAGALPPHPRGI</sequence>
<evidence type="ECO:0000256" key="2">
    <source>
        <dbReference type="ARBA" id="ARBA00023315"/>
    </source>
</evidence>
<dbReference type="PROSITE" id="PS51186">
    <property type="entry name" value="GNAT"/>
    <property type="match status" value="1"/>
</dbReference>
<protein>
    <submittedName>
        <fullName evidence="4">Putative N-acetyltransferase YjaB</fullName>
        <ecNumber evidence="4">2.3.1.-</ecNumber>
    </submittedName>
</protein>
<reference evidence="4 5" key="1">
    <citation type="submission" date="2017-03" db="EMBL/GenBank/DDBJ databases">
        <authorList>
            <person name="Afonso C.L."/>
            <person name="Miller P.J."/>
            <person name="Scott M.A."/>
            <person name="Spackman E."/>
            <person name="Goraichik I."/>
            <person name="Dimitrov K.M."/>
            <person name="Suarez D.L."/>
            <person name="Swayne D.E."/>
        </authorList>
    </citation>
    <scope>NUCLEOTIDE SEQUENCE [LARGE SCALE GENOMIC DNA]</scope>
    <source>
        <strain evidence="4 5">CECT 7680</strain>
    </source>
</reference>
<evidence type="ECO:0000259" key="3">
    <source>
        <dbReference type="PROSITE" id="PS51186"/>
    </source>
</evidence>
<organism evidence="4 5">
    <name type="scientific">Pseudoruegeria aquimaris</name>
    <dbReference type="NCBI Taxonomy" id="393663"/>
    <lineage>
        <taxon>Bacteria</taxon>
        <taxon>Pseudomonadati</taxon>
        <taxon>Pseudomonadota</taxon>
        <taxon>Alphaproteobacteria</taxon>
        <taxon>Rhodobacterales</taxon>
        <taxon>Roseobacteraceae</taxon>
        <taxon>Pseudoruegeria</taxon>
    </lineage>
</organism>
<feature type="domain" description="N-acetyltransferase" evidence="3">
    <location>
        <begin position="1"/>
        <end position="146"/>
    </location>
</feature>
<name>A0A1Y5SHX4_9RHOB</name>